<gene>
    <name evidence="1" type="ORF">rCG_28884</name>
</gene>
<reference evidence="2" key="1">
    <citation type="submission" date="2005-09" db="EMBL/GenBank/DDBJ databases">
        <authorList>
            <person name="Mural R.J."/>
            <person name="Li P.W."/>
            <person name="Adams M.D."/>
            <person name="Amanatides P.G."/>
            <person name="Baden-Tillson H."/>
            <person name="Barnstead M."/>
            <person name="Chin S.H."/>
            <person name="Dew I."/>
            <person name="Evans C.A."/>
            <person name="Ferriera S."/>
            <person name="Flanigan M."/>
            <person name="Fosler C."/>
            <person name="Glodek A."/>
            <person name="Gu Z."/>
            <person name="Holt R.A."/>
            <person name="Jennings D."/>
            <person name="Kraft C.L."/>
            <person name="Lu F."/>
            <person name="Nguyen T."/>
            <person name="Nusskern D.R."/>
            <person name="Pfannkoch C.M."/>
            <person name="Sitter C."/>
            <person name="Sutton G.G."/>
            <person name="Venter J.C."/>
            <person name="Wang Z."/>
            <person name="Woodage T."/>
            <person name="Zheng X.H."/>
            <person name="Zhong F."/>
        </authorList>
    </citation>
    <scope>NUCLEOTIDE SEQUENCE [LARGE SCALE GENOMIC DNA]</scope>
    <source>
        <strain>BN</strain>
        <strain evidence="2">Sprague-Dawley</strain>
    </source>
</reference>
<dbReference type="EMBL" id="CH473952">
    <property type="protein sequence ID" value="EDL82298.1"/>
    <property type="molecule type" value="Genomic_DNA"/>
</dbReference>
<accession>A6HW12</accession>
<evidence type="ECO:0000313" key="2">
    <source>
        <dbReference type="Proteomes" id="UP000234681"/>
    </source>
</evidence>
<protein>
    <submittedName>
        <fullName evidence="1">RCG28884</fullName>
    </submittedName>
</protein>
<evidence type="ECO:0000313" key="1">
    <source>
        <dbReference type="EMBL" id="EDL82298.1"/>
    </source>
</evidence>
<name>A6HW12_RAT</name>
<organism evidence="1 2">
    <name type="scientific">Rattus norvegicus</name>
    <name type="common">Rat</name>
    <dbReference type="NCBI Taxonomy" id="10116"/>
    <lineage>
        <taxon>Eukaryota</taxon>
        <taxon>Metazoa</taxon>
        <taxon>Chordata</taxon>
        <taxon>Craniata</taxon>
        <taxon>Vertebrata</taxon>
        <taxon>Euteleostomi</taxon>
        <taxon>Mammalia</taxon>
        <taxon>Eutheria</taxon>
        <taxon>Euarchontoglires</taxon>
        <taxon>Glires</taxon>
        <taxon>Rodentia</taxon>
        <taxon>Myomorpha</taxon>
        <taxon>Muroidea</taxon>
        <taxon>Muridae</taxon>
        <taxon>Murinae</taxon>
        <taxon>Rattus</taxon>
    </lineage>
</organism>
<dbReference type="Proteomes" id="UP000234681">
    <property type="component" value="Chromosome 2"/>
</dbReference>
<sequence length="35" mass="4251">MEGLICKNLMLYQTYIRFRVRTLKPLLIFNECSNE</sequence>
<proteinExistence type="predicted"/>
<dbReference type="AlphaFoldDB" id="A6HW12"/>